<dbReference type="Pfam" id="PF04055">
    <property type="entry name" value="Radical_SAM"/>
    <property type="match status" value="1"/>
</dbReference>
<dbReference type="Proteomes" id="UP001529256">
    <property type="component" value="Unassembled WGS sequence"/>
</dbReference>
<evidence type="ECO:0000256" key="2">
    <source>
        <dbReference type="ARBA" id="ARBA00022723"/>
    </source>
</evidence>
<dbReference type="InterPro" id="IPR023885">
    <property type="entry name" value="4Fe4S-binding_SPASM_dom"/>
</dbReference>
<dbReference type="CDD" id="cd01335">
    <property type="entry name" value="Radical_SAM"/>
    <property type="match status" value="1"/>
</dbReference>
<sequence>MRLSSSTRLFSLSGIPMVGNVVTGAIIGLTVSGSALCHKMAEGDVSEDEVPEDCAELVEHLRAGAYLKGAPLPQPRVTSAYLHVTQRCNLACRFCYSEDAGRNALADPSLDDLIRAINLLTSLGVTRLVISGGEPFLRPDLPHIAEHAKRSGVEELIVLTNGLLVTRERVEPLVGTVDCVAVAFDGASASDPAHLRGEQRFDLLVCAVETVRSLGIGVRVLPTLHARNLSDMNRYQDLADRLGATLGFSLLTGNVCELGDLSPTDDQLREMGRRARELAGSGSDPLTERGSSFAARRSCGAGVRTLSVAADGTVYPCHMLHDQRLAMGSAFSDTPEKIMGGPVAQRLRCLDVAEIDGCAACDARYLCGGGCRARALMSAGSLTAADPYCELPRSHYEHIGERLASGFAPRGGG</sequence>
<keyword evidence="1" id="KW-0949">S-adenosyl-L-methionine</keyword>
<dbReference type="InterPro" id="IPR058240">
    <property type="entry name" value="rSAM_sf"/>
</dbReference>
<dbReference type="InterPro" id="IPR050377">
    <property type="entry name" value="Radical_SAM_PqqE_MftC-like"/>
</dbReference>
<accession>A0ABT7V3D9</accession>
<reference evidence="6 7" key="3">
    <citation type="submission" date="2023-06" db="EMBL/GenBank/DDBJ databases">
        <authorList>
            <person name="Zeman M."/>
            <person name="Kubasova T."/>
            <person name="Jahodarova E."/>
            <person name="Nykrynova M."/>
            <person name="Rychlik I."/>
        </authorList>
    </citation>
    <scope>NUCLEOTIDE SEQUENCE [LARGE SCALE GENOMIC DNA]</scope>
    <source>
        <strain evidence="6 7">153_Feed</strain>
    </source>
</reference>
<dbReference type="InterPro" id="IPR013785">
    <property type="entry name" value="Aldolase_TIM"/>
</dbReference>
<evidence type="ECO:0000256" key="3">
    <source>
        <dbReference type="ARBA" id="ARBA00023004"/>
    </source>
</evidence>
<evidence type="ECO:0000313" key="6">
    <source>
        <dbReference type="EMBL" id="MDM8271109.1"/>
    </source>
</evidence>
<name>A0ABT7V3D9_9ACTN</name>
<comment type="caution">
    <text evidence="6">The sequence shown here is derived from an EMBL/GenBank/DDBJ whole genome shotgun (WGS) entry which is preliminary data.</text>
</comment>
<keyword evidence="3" id="KW-0408">Iron</keyword>
<evidence type="ECO:0000256" key="4">
    <source>
        <dbReference type="ARBA" id="ARBA00023014"/>
    </source>
</evidence>
<evidence type="ECO:0000313" key="7">
    <source>
        <dbReference type="Proteomes" id="UP001529256"/>
    </source>
</evidence>
<dbReference type="PANTHER" id="PTHR11228:SF7">
    <property type="entry name" value="PQQA PEPTIDE CYCLASE"/>
    <property type="match status" value="1"/>
</dbReference>
<evidence type="ECO:0000256" key="1">
    <source>
        <dbReference type="ARBA" id="ARBA00022691"/>
    </source>
</evidence>
<reference evidence="7" key="2">
    <citation type="submission" date="2023-06" db="EMBL/GenBank/DDBJ databases">
        <title>Identification and characterization of horizontal gene transfer across gut microbiota members of farm animals based on homology search.</title>
        <authorList>
            <person name="Zeman M."/>
            <person name="Kubasova T."/>
            <person name="Jahodarova E."/>
            <person name="Nykrynova M."/>
            <person name="Rychlik I."/>
        </authorList>
    </citation>
    <scope>NUCLEOTIDE SEQUENCE [LARGE SCALE GENOMIC DNA]</scope>
    <source>
        <strain evidence="7">153_Feed</strain>
    </source>
</reference>
<dbReference type="PANTHER" id="PTHR11228">
    <property type="entry name" value="RADICAL SAM DOMAIN PROTEIN"/>
    <property type="match status" value="1"/>
</dbReference>
<proteinExistence type="predicted"/>
<keyword evidence="2" id="KW-0479">Metal-binding</keyword>
<protein>
    <submittedName>
        <fullName evidence="6">Radical SAM protein</fullName>
    </submittedName>
</protein>
<dbReference type="NCBIfam" id="TIGR04085">
    <property type="entry name" value="rSAM_more_4Fe4S"/>
    <property type="match status" value="1"/>
</dbReference>
<dbReference type="SFLD" id="SFLDG01067">
    <property type="entry name" value="SPASM/twitch_domain_containing"/>
    <property type="match status" value="1"/>
</dbReference>
<keyword evidence="4" id="KW-0411">Iron-sulfur</keyword>
<dbReference type="SFLD" id="SFLDS00029">
    <property type="entry name" value="Radical_SAM"/>
    <property type="match status" value="1"/>
</dbReference>
<dbReference type="SUPFAM" id="SSF102114">
    <property type="entry name" value="Radical SAM enzymes"/>
    <property type="match status" value="1"/>
</dbReference>
<dbReference type="Gene3D" id="3.20.20.70">
    <property type="entry name" value="Aldolase class I"/>
    <property type="match status" value="1"/>
</dbReference>
<dbReference type="PROSITE" id="PS51918">
    <property type="entry name" value="RADICAL_SAM"/>
    <property type="match status" value="1"/>
</dbReference>
<dbReference type="Pfam" id="PF13186">
    <property type="entry name" value="SPASM"/>
    <property type="match status" value="1"/>
</dbReference>
<dbReference type="EMBL" id="JAUDEA010000006">
    <property type="protein sequence ID" value="MDM8271109.1"/>
    <property type="molecule type" value="Genomic_DNA"/>
</dbReference>
<dbReference type="RefSeq" id="WP_289511199.1">
    <property type="nucleotide sequence ID" value="NZ_JAUDEA010000006.1"/>
</dbReference>
<dbReference type="InterPro" id="IPR007197">
    <property type="entry name" value="rSAM"/>
</dbReference>
<feature type="domain" description="Radical SAM core" evidence="5">
    <location>
        <begin position="74"/>
        <end position="281"/>
    </location>
</feature>
<evidence type="ECO:0000259" key="5">
    <source>
        <dbReference type="PROSITE" id="PS51918"/>
    </source>
</evidence>
<keyword evidence="7" id="KW-1185">Reference proteome</keyword>
<dbReference type="SFLD" id="SFLDG01386">
    <property type="entry name" value="main_SPASM_domain-containing"/>
    <property type="match status" value="1"/>
</dbReference>
<reference evidence="6 7" key="1">
    <citation type="submission" date="2023-06" db="EMBL/GenBank/DDBJ databases">
        <title>Identification and characterization of horizontal gene transfer across gut microbiota members of farm animals based on homology search.</title>
        <authorList>
            <person name="Schwarzerova J."/>
            <person name="Nykrynova M."/>
            <person name="Jureckova K."/>
            <person name="Cejkova D."/>
            <person name="Rychlik I."/>
        </authorList>
    </citation>
    <scope>NUCLEOTIDE SEQUENCE [LARGE SCALE GENOMIC DNA]</scope>
    <source>
        <strain evidence="6 7">153_Feed</strain>
    </source>
</reference>
<gene>
    <name evidence="6" type="ORF">QUW25_05410</name>
</gene>
<organism evidence="6 7">
    <name type="scientific">Thermophilibacter provencensis</name>
    <dbReference type="NCBI Taxonomy" id="1852386"/>
    <lineage>
        <taxon>Bacteria</taxon>
        <taxon>Bacillati</taxon>
        <taxon>Actinomycetota</taxon>
        <taxon>Coriobacteriia</taxon>
        <taxon>Coriobacteriales</taxon>
        <taxon>Atopobiaceae</taxon>
        <taxon>Thermophilibacter</taxon>
    </lineage>
</organism>